<dbReference type="HAMAP" id="MF_03044">
    <property type="entry name" value="BMT2"/>
    <property type="match status" value="1"/>
</dbReference>
<keyword evidence="1 4" id="KW-0489">Methyltransferase</keyword>
<dbReference type="AlphaFoldDB" id="A0A8K0D516"/>
<accession>A0A8K0D516</accession>
<keyword evidence="6" id="KW-1185">Reference proteome</keyword>
<dbReference type="GO" id="GO:0008168">
    <property type="term" value="F:methyltransferase activity"/>
    <property type="evidence" value="ECO:0007669"/>
    <property type="project" value="UniProtKB-UniRule"/>
</dbReference>
<dbReference type="Gene3D" id="3.40.50.150">
    <property type="entry name" value="Vaccinia Virus protein VP39"/>
    <property type="match status" value="1"/>
</dbReference>
<dbReference type="InterPro" id="IPR021867">
    <property type="entry name" value="Bmt2/SAMTOR"/>
</dbReference>
<sequence length="330" mass="38412">MASAEHLELSNIIKNTHQSLRNNAKVLGADDAWQKHCADKDMLKEYSEAMRELATKHWEENCSKIQSAAKSRIHWVYDFCHYYFFKEEIVRQRLREEDIAKKINLSLDIDSGTGCFCNKILKVLDVGSCYNPFKIFKCFDVVPIDIAPASEDVFQCDFLNLKIVECSDNIEPKGKQICVLPQSAFDVIIFSLLLEYLPCPEQRQLCCINAYKLLRYEGLLIIITPDSKHVGANAKIMKSWRYNLSLLGFSRIKYDKLPHIHCMVFRKSLSIEIASRWAKLQNAEDFYHKMFIPQDFNDFDNIDINDVQQHKDVDEDIQNKLLLLNELPNF</sequence>
<organism evidence="5 6">
    <name type="scientific">Ignelater luminosus</name>
    <name type="common">Cucubano</name>
    <name type="synonym">Pyrophorus luminosus</name>
    <dbReference type="NCBI Taxonomy" id="2038154"/>
    <lineage>
        <taxon>Eukaryota</taxon>
        <taxon>Metazoa</taxon>
        <taxon>Ecdysozoa</taxon>
        <taxon>Arthropoda</taxon>
        <taxon>Hexapoda</taxon>
        <taxon>Insecta</taxon>
        <taxon>Pterygota</taxon>
        <taxon>Neoptera</taxon>
        <taxon>Endopterygota</taxon>
        <taxon>Coleoptera</taxon>
        <taxon>Polyphaga</taxon>
        <taxon>Elateriformia</taxon>
        <taxon>Elateroidea</taxon>
        <taxon>Elateridae</taxon>
        <taxon>Agrypninae</taxon>
        <taxon>Pyrophorini</taxon>
        <taxon>Ignelater</taxon>
    </lineage>
</organism>
<dbReference type="InterPro" id="IPR029063">
    <property type="entry name" value="SAM-dependent_MTases_sf"/>
</dbReference>
<feature type="binding site" evidence="4">
    <location>
        <position position="145"/>
    </location>
    <ligand>
        <name>S-adenosyl-L-methionine</name>
        <dbReference type="ChEBI" id="CHEBI:59789"/>
    </ligand>
</feature>
<comment type="similarity">
    <text evidence="4">Belongs to the BMT2 family.</text>
</comment>
<dbReference type="PANTHER" id="PTHR21008:SF0">
    <property type="entry name" value="S-ADENOSYLMETHIONINE SENSOR UPSTREAM OF MTORC1"/>
    <property type="match status" value="1"/>
</dbReference>
<dbReference type="Proteomes" id="UP000801492">
    <property type="component" value="Unassembled WGS sequence"/>
</dbReference>
<dbReference type="EMBL" id="VTPC01002852">
    <property type="protein sequence ID" value="KAF2899364.1"/>
    <property type="molecule type" value="Genomic_DNA"/>
</dbReference>
<dbReference type="GO" id="GO:0032259">
    <property type="term" value="P:methylation"/>
    <property type="evidence" value="ECO:0007669"/>
    <property type="project" value="UniProtKB-KW"/>
</dbReference>
<protein>
    <recommendedName>
        <fullName evidence="4">S-adenosylmethionine sensor upstream of mTORC1</fullName>
    </recommendedName>
    <alternativeName>
        <fullName evidence="4">Probable methyltransferase BMT2 homolog</fullName>
        <ecNumber evidence="4">2.1.1.-</ecNumber>
    </alternativeName>
</protein>
<feature type="binding site" evidence="4">
    <location>
        <position position="127"/>
    </location>
    <ligand>
        <name>S-adenosyl-L-methionine</name>
        <dbReference type="ChEBI" id="CHEBI:59789"/>
    </ligand>
</feature>
<comment type="caution">
    <text evidence="5">The sequence shown here is derived from an EMBL/GenBank/DDBJ whole genome shotgun (WGS) entry which is preliminary data.</text>
</comment>
<proteinExistence type="inferred from homology"/>
<keyword evidence="3 4" id="KW-0949">S-adenosyl-L-methionine</keyword>
<evidence type="ECO:0000313" key="5">
    <source>
        <dbReference type="EMBL" id="KAF2899364.1"/>
    </source>
</evidence>
<dbReference type="PANTHER" id="PTHR21008">
    <property type="entry name" value="S-ADENOSYLMETHIONINE SENSOR UPSTREAM OF MTORC1-RELATED"/>
    <property type="match status" value="1"/>
</dbReference>
<comment type="function">
    <text evidence="4">S-adenosyl-L-methionine-binding protein that acts as an inhibitor of mTORC1 signaling. Acts as a sensor of S-adenosyl-L-methionine to signal methionine sufficiency to mTORC1. Probably also acts as a S-adenosyl-L-methionine-dependent methyltransferase.</text>
</comment>
<gene>
    <name evidence="5" type="ORF">ILUMI_06807</name>
</gene>
<keyword evidence="2 4" id="KW-0808">Transferase</keyword>
<dbReference type="EC" id="2.1.1.-" evidence="4"/>
<evidence type="ECO:0000256" key="2">
    <source>
        <dbReference type="ARBA" id="ARBA00022679"/>
    </source>
</evidence>
<evidence type="ECO:0000256" key="1">
    <source>
        <dbReference type="ARBA" id="ARBA00022603"/>
    </source>
</evidence>
<evidence type="ECO:0000313" key="6">
    <source>
        <dbReference type="Proteomes" id="UP000801492"/>
    </source>
</evidence>
<dbReference type="Pfam" id="PF11968">
    <property type="entry name" value="Bmt2"/>
    <property type="match status" value="1"/>
</dbReference>
<dbReference type="GO" id="GO:1904262">
    <property type="term" value="P:negative regulation of TORC1 signaling"/>
    <property type="evidence" value="ECO:0007669"/>
    <property type="project" value="TreeGrafter"/>
</dbReference>
<name>A0A8K0D516_IGNLU</name>
<reference evidence="5" key="1">
    <citation type="submission" date="2019-08" db="EMBL/GenBank/DDBJ databases">
        <title>The genome of the North American firefly Photinus pyralis.</title>
        <authorList>
            <consortium name="Photinus pyralis genome working group"/>
            <person name="Fallon T.R."/>
            <person name="Sander Lower S.E."/>
            <person name="Weng J.-K."/>
        </authorList>
    </citation>
    <scope>NUCLEOTIDE SEQUENCE</scope>
    <source>
        <strain evidence="5">TRF0915ILg1</strain>
        <tissue evidence="5">Whole body</tissue>
    </source>
</reference>
<evidence type="ECO:0000256" key="4">
    <source>
        <dbReference type="HAMAP-Rule" id="MF_03044"/>
    </source>
</evidence>
<dbReference type="SUPFAM" id="SSF53335">
    <property type="entry name" value="S-adenosyl-L-methionine-dependent methyltransferases"/>
    <property type="match status" value="1"/>
</dbReference>
<evidence type="ECO:0000256" key="3">
    <source>
        <dbReference type="ARBA" id="ARBA00022691"/>
    </source>
</evidence>
<dbReference type="OrthoDB" id="5954793at2759"/>